<dbReference type="SUPFAM" id="SSF82282">
    <property type="entry name" value="Homocysteine S-methyltransferase"/>
    <property type="match status" value="1"/>
</dbReference>
<dbReference type="InterPro" id="IPR036589">
    <property type="entry name" value="HCY_dom_sf"/>
</dbReference>
<accession>A0A0F9QMZ9</accession>
<comment type="caution">
    <text evidence="4">The sequence shown here is derived from an EMBL/GenBank/DDBJ whole genome shotgun (WGS) entry which is preliminary data.</text>
</comment>
<evidence type="ECO:0000313" key="4">
    <source>
        <dbReference type="EMBL" id="KKN38372.1"/>
    </source>
</evidence>
<name>A0A0F9QMZ9_9ZZZZ</name>
<sequence length="300" mass="32903">MNTSIFDLIKEQTVLLDGGMGTELINHGFPQGVCPESWNVEKPDIVKKIHKSYFDAGSDVVLTNSFGGSKIKLSSHGLEKRCYELNLAAATIANEIKPEGKLVAGSMGPTGKFLQPQGEFTEEEFEEAYAEQAKGLTDGKVDFLLIETQYDLKEALCALRGSRKSTDLPIFVTMTFNHHPRGFFTLMGNSAAQCVQELEREGVPAIGVNCTLNSAEMVDLIKIMREKTALPLIAQANAGKPSLSVEGEVSYSQELEDYVRYIPHMIENGANLIGGCCGTNPSYIKKMAELIKNFKPEKKV</sequence>
<dbReference type="InterPro" id="IPR003726">
    <property type="entry name" value="HCY_dom"/>
</dbReference>
<dbReference type="GO" id="GO:0032259">
    <property type="term" value="P:methylation"/>
    <property type="evidence" value="ECO:0007669"/>
    <property type="project" value="UniProtKB-KW"/>
</dbReference>
<dbReference type="Pfam" id="PF02574">
    <property type="entry name" value="S-methyl_trans"/>
    <property type="match status" value="1"/>
</dbReference>
<evidence type="ECO:0000259" key="3">
    <source>
        <dbReference type="PROSITE" id="PS50970"/>
    </source>
</evidence>
<dbReference type="Gene3D" id="3.20.20.330">
    <property type="entry name" value="Homocysteine-binding-like domain"/>
    <property type="match status" value="1"/>
</dbReference>
<evidence type="ECO:0000256" key="2">
    <source>
        <dbReference type="ARBA" id="ARBA00022679"/>
    </source>
</evidence>
<organism evidence="4">
    <name type="scientific">marine sediment metagenome</name>
    <dbReference type="NCBI Taxonomy" id="412755"/>
    <lineage>
        <taxon>unclassified sequences</taxon>
        <taxon>metagenomes</taxon>
        <taxon>ecological metagenomes</taxon>
    </lineage>
</organism>
<dbReference type="PIRSF" id="PIRSF037505">
    <property type="entry name" value="Betaine_HMT"/>
    <property type="match status" value="1"/>
</dbReference>
<dbReference type="PANTHER" id="PTHR11103">
    <property type="entry name" value="SLR1189 PROTEIN"/>
    <property type="match status" value="1"/>
</dbReference>
<protein>
    <recommendedName>
        <fullName evidence="3">Hcy-binding domain-containing protein</fullName>
    </recommendedName>
</protein>
<dbReference type="PROSITE" id="PS50970">
    <property type="entry name" value="HCY"/>
    <property type="match status" value="1"/>
</dbReference>
<proteinExistence type="predicted"/>
<reference evidence="4" key="1">
    <citation type="journal article" date="2015" name="Nature">
        <title>Complex archaea that bridge the gap between prokaryotes and eukaryotes.</title>
        <authorList>
            <person name="Spang A."/>
            <person name="Saw J.H."/>
            <person name="Jorgensen S.L."/>
            <person name="Zaremba-Niedzwiedzka K."/>
            <person name="Martijn J."/>
            <person name="Lind A.E."/>
            <person name="van Eijk R."/>
            <person name="Schleper C."/>
            <person name="Guy L."/>
            <person name="Ettema T.J."/>
        </authorList>
    </citation>
    <scope>NUCLEOTIDE SEQUENCE</scope>
</reference>
<dbReference type="PANTHER" id="PTHR11103:SF18">
    <property type="entry name" value="SLR1189 PROTEIN"/>
    <property type="match status" value="1"/>
</dbReference>
<feature type="domain" description="Hcy-binding" evidence="3">
    <location>
        <begin position="2"/>
        <end position="291"/>
    </location>
</feature>
<evidence type="ECO:0000256" key="1">
    <source>
        <dbReference type="ARBA" id="ARBA00022603"/>
    </source>
</evidence>
<gene>
    <name evidence="4" type="ORF">LCGC14_0754150</name>
</gene>
<keyword evidence="1" id="KW-0489">Methyltransferase</keyword>
<dbReference type="GO" id="GO:0008168">
    <property type="term" value="F:methyltransferase activity"/>
    <property type="evidence" value="ECO:0007669"/>
    <property type="project" value="UniProtKB-KW"/>
</dbReference>
<dbReference type="InterPro" id="IPR017226">
    <property type="entry name" value="BHMT-like"/>
</dbReference>
<dbReference type="GO" id="GO:0009086">
    <property type="term" value="P:methionine biosynthetic process"/>
    <property type="evidence" value="ECO:0007669"/>
    <property type="project" value="InterPro"/>
</dbReference>
<dbReference type="EMBL" id="LAZR01001835">
    <property type="protein sequence ID" value="KKN38372.1"/>
    <property type="molecule type" value="Genomic_DNA"/>
</dbReference>
<dbReference type="GO" id="GO:0008270">
    <property type="term" value="F:zinc ion binding"/>
    <property type="evidence" value="ECO:0007669"/>
    <property type="project" value="InterPro"/>
</dbReference>
<keyword evidence="2" id="KW-0808">Transferase</keyword>
<dbReference type="AlphaFoldDB" id="A0A0F9QMZ9"/>